<protein>
    <submittedName>
        <fullName evidence="3">Uncharacterized protein</fullName>
    </submittedName>
</protein>
<name>A0A8J2J911_9HEXA</name>
<organism evidence="3 4">
    <name type="scientific">Allacma fusca</name>
    <dbReference type="NCBI Taxonomy" id="39272"/>
    <lineage>
        <taxon>Eukaryota</taxon>
        <taxon>Metazoa</taxon>
        <taxon>Ecdysozoa</taxon>
        <taxon>Arthropoda</taxon>
        <taxon>Hexapoda</taxon>
        <taxon>Collembola</taxon>
        <taxon>Symphypleona</taxon>
        <taxon>Sminthuridae</taxon>
        <taxon>Allacma</taxon>
    </lineage>
</organism>
<feature type="compositionally biased region" description="Low complexity" evidence="1">
    <location>
        <begin position="177"/>
        <end position="192"/>
    </location>
</feature>
<evidence type="ECO:0000256" key="2">
    <source>
        <dbReference type="SAM" id="SignalP"/>
    </source>
</evidence>
<evidence type="ECO:0000313" key="4">
    <source>
        <dbReference type="Proteomes" id="UP000708208"/>
    </source>
</evidence>
<evidence type="ECO:0000256" key="1">
    <source>
        <dbReference type="SAM" id="MobiDB-lite"/>
    </source>
</evidence>
<keyword evidence="4" id="KW-1185">Reference proteome</keyword>
<reference evidence="3" key="1">
    <citation type="submission" date="2021-06" db="EMBL/GenBank/DDBJ databases">
        <authorList>
            <person name="Hodson N. C."/>
            <person name="Mongue J. A."/>
            <person name="Jaron S. K."/>
        </authorList>
    </citation>
    <scope>NUCLEOTIDE SEQUENCE</scope>
</reference>
<gene>
    <name evidence="3" type="ORF">AFUS01_LOCUS6248</name>
</gene>
<keyword evidence="2" id="KW-0732">Signal</keyword>
<feature type="chain" id="PRO_5035205588" evidence="2">
    <location>
        <begin position="21"/>
        <end position="248"/>
    </location>
</feature>
<feature type="region of interest" description="Disordered" evidence="1">
    <location>
        <begin position="177"/>
        <end position="248"/>
    </location>
</feature>
<accession>A0A8J2J911</accession>
<proteinExistence type="predicted"/>
<dbReference type="EMBL" id="CAJVCH010041053">
    <property type="protein sequence ID" value="CAG7716758.1"/>
    <property type="molecule type" value="Genomic_DNA"/>
</dbReference>
<evidence type="ECO:0000313" key="3">
    <source>
        <dbReference type="EMBL" id="CAG7716758.1"/>
    </source>
</evidence>
<sequence length="248" mass="27461">MKRQKLIVIFGFALFSQACSLRTTPSSLPSDADIIREVISYLKDRHPSPRQEDDDDDTTRRPIFPGVAQILLGVVTGDIRRVIEDGIFSFLPKEAQTHALSFFHNIIGRTTPSPTKNTTKAATTTSSGKTVMKLITTELPPATSTTLRSKSTLRYHKVTRIPTYRIKSRTSFTLTPSTLATTPSLTSYTATTEDAEITDPDPDPDPDPESEEGELASRLEEALRPYLPVNPDDAIPQDTPKFISKSRI</sequence>
<feature type="signal peptide" evidence="2">
    <location>
        <begin position="1"/>
        <end position="20"/>
    </location>
</feature>
<comment type="caution">
    <text evidence="3">The sequence shown here is derived from an EMBL/GenBank/DDBJ whole genome shotgun (WGS) entry which is preliminary data.</text>
</comment>
<dbReference type="AlphaFoldDB" id="A0A8J2J911"/>
<dbReference type="Proteomes" id="UP000708208">
    <property type="component" value="Unassembled WGS sequence"/>
</dbReference>
<dbReference type="PROSITE" id="PS51257">
    <property type="entry name" value="PROKAR_LIPOPROTEIN"/>
    <property type="match status" value="1"/>
</dbReference>
<feature type="compositionally biased region" description="Acidic residues" evidence="1">
    <location>
        <begin position="193"/>
        <end position="214"/>
    </location>
</feature>